<keyword evidence="6" id="KW-0614">Plasmid</keyword>
<name>T0BSN2_ALIAG</name>
<keyword evidence="4" id="KW-0378">Hydrolase</keyword>
<evidence type="ECO:0000313" key="7">
    <source>
        <dbReference type="Proteomes" id="UP000829401"/>
    </source>
</evidence>
<keyword evidence="3" id="KW-0479">Metal-binding</keyword>
<evidence type="ECO:0000256" key="5">
    <source>
        <dbReference type="ARBA" id="ARBA00022842"/>
    </source>
</evidence>
<dbReference type="EMBL" id="CP080468">
    <property type="protein sequence ID" value="UNO51004.1"/>
    <property type="molecule type" value="Genomic_DNA"/>
</dbReference>
<evidence type="ECO:0000313" key="6">
    <source>
        <dbReference type="EMBL" id="UNO51004.1"/>
    </source>
</evidence>
<dbReference type="STRING" id="1356854.N007_12230"/>
<evidence type="ECO:0000256" key="4">
    <source>
        <dbReference type="ARBA" id="ARBA00022801"/>
    </source>
</evidence>
<dbReference type="RefSeq" id="WP_021297503.1">
    <property type="nucleotide sequence ID" value="NZ_AURB01000155.1"/>
</dbReference>
<dbReference type="KEGG" id="aaco:K1I37_21280"/>
<dbReference type="PROSITE" id="PS00893">
    <property type="entry name" value="NUDIX_BOX"/>
    <property type="match status" value="1"/>
</dbReference>
<keyword evidence="7" id="KW-1185">Reference proteome</keyword>
<geneLocation type="plasmid" evidence="7">
    <name>pDSM3922.1</name>
</geneLocation>
<organism evidence="6 7">
    <name type="scientific">Alicyclobacillus acidoterrestris (strain ATCC 49025 / DSM 3922 / CIP 106132 / NCIMB 13137 / GD3B)</name>
    <dbReference type="NCBI Taxonomy" id="1356854"/>
    <lineage>
        <taxon>Bacteria</taxon>
        <taxon>Bacillati</taxon>
        <taxon>Bacillota</taxon>
        <taxon>Bacilli</taxon>
        <taxon>Bacillales</taxon>
        <taxon>Alicyclobacillaceae</taxon>
        <taxon>Alicyclobacillus</taxon>
    </lineage>
</organism>
<dbReference type="PROSITE" id="PS51462">
    <property type="entry name" value="NUDIX"/>
    <property type="match status" value="1"/>
</dbReference>
<dbReference type="AlphaFoldDB" id="T0BSN2"/>
<evidence type="ECO:0000256" key="2">
    <source>
        <dbReference type="ARBA" id="ARBA00005582"/>
    </source>
</evidence>
<evidence type="ECO:0000256" key="3">
    <source>
        <dbReference type="ARBA" id="ARBA00022723"/>
    </source>
</evidence>
<protein>
    <submittedName>
        <fullName evidence="6">NUDIX domain-containing protein</fullName>
    </submittedName>
</protein>
<dbReference type="InterPro" id="IPR000086">
    <property type="entry name" value="NUDIX_hydrolase_dom"/>
</dbReference>
<accession>T0BSN2</accession>
<sequence>MIRKIGAAIISDGKLMVVSKKTSPAKFMLPGGKPEPGETDIETLKRELLEEINVNVVSAKKIGEFDTTSMLEPLPLSMTIFLTEVDKVPHPGSEIEHVKWVDYSDINDLSLGTGVTKFALPKLREMGLL</sequence>
<dbReference type="Proteomes" id="UP000829401">
    <property type="component" value="Plasmid pDSM3922.1"/>
</dbReference>
<dbReference type="PANTHER" id="PTHR43758:SF8">
    <property type="entry name" value="8-OXO-DGTP DIPHOSPHATASE YTKD-RELATED"/>
    <property type="match status" value="1"/>
</dbReference>
<dbReference type="OrthoDB" id="9787880at2"/>
<dbReference type="PANTHER" id="PTHR43758">
    <property type="entry name" value="7,8-DIHYDRO-8-OXOGUANINE TRIPHOSPHATASE"/>
    <property type="match status" value="1"/>
</dbReference>
<evidence type="ECO:0000256" key="1">
    <source>
        <dbReference type="ARBA" id="ARBA00001946"/>
    </source>
</evidence>
<comment type="cofactor">
    <cofactor evidence="1">
        <name>Mg(2+)</name>
        <dbReference type="ChEBI" id="CHEBI:18420"/>
    </cofactor>
</comment>
<dbReference type="InterPro" id="IPR020084">
    <property type="entry name" value="NUDIX_hydrolase_CS"/>
</dbReference>
<gene>
    <name evidence="6" type="ORF">K1I37_21280</name>
</gene>
<dbReference type="Pfam" id="PF00293">
    <property type="entry name" value="NUDIX"/>
    <property type="match status" value="1"/>
</dbReference>
<proteinExistence type="inferred from homology"/>
<comment type="similarity">
    <text evidence="2">Belongs to the Nudix hydrolase family.</text>
</comment>
<dbReference type="GO" id="GO:0046872">
    <property type="term" value="F:metal ion binding"/>
    <property type="evidence" value="ECO:0007669"/>
    <property type="project" value="UniProtKB-KW"/>
</dbReference>
<dbReference type="GO" id="GO:0016818">
    <property type="term" value="F:hydrolase activity, acting on acid anhydrides, in phosphorus-containing anhydrides"/>
    <property type="evidence" value="ECO:0007669"/>
    <property type="project" value="TreeGrafter"/>
</dbReference>
<accession>A0A9E6ZXJ9</accession>
<dbReference type="Gene3D" id="3.90.79.10">
    <property type="entry name" value="Nucleoside Triphosphate Pyrophosphohydrolase"/>
    <property type="match status" value="1"/>
</dbReference>
<dbReference type="eggNOG" id="COG1051">
    <property type="taxonomic scope" value="Bacteria"/>
</dbReference>
<keyword evidence="5" id="KW-0460">Magnesium</keyword>
<reference evidence="7" key="1">
    <citation type="journal article" date="2022" name="G3 (Bethesda)">
        <title>Unveiling the complete genome sequence of Alicyclobacillus acidoterrestris DSM 3922T, a taint-producing strain.</title>
        <authorList>
            <person name="Leonardo I.C."/>
            <person name="Barreto Crespo M.T."/>
            <person name="Gaspar F.B."/>
        </authorList>
    </citation>
    <scope>NUCLEOTIDE SEQUENCE [LARGE SCALE GENOMIC DNA]</scope>
    <source>
        <strain evidence="7">DSM 3922</strain>
    </source>
</reference>
<dbReference type="CDD" id="cd04690">
    <property type="entry name" value="NUDIX_Hydrolase"/>
    <property type="match status" value="1"/>
</dbReference>
<dbReference type="InterPro" id="IPR015797">
    <property type="entry name" value="NUDIX_hydrolase-like_dom_sf"/>
</dbReference>
<dbReference type="SUPFAM" id="SSF55811">
    <property type="entry name" value="Nudix"/>
    <property type="match status" value="1"/>
</dbReference>